<reference evidence="4 5" key="1">
    <citation type="journal article" date="2024" name="BMC Genomics">
        <title>De novo assembly and annotation of Popillia japonica's genome with initial clues to its potential as an invasive pest.</title>
        <authorList>
            <person name="Cucini C."/>
            <person name="Boschi S."/>
            <person name="Funari R."/>
            <person name="Cardaioli E."/>
            <person name="Iannotti N."/>
            <person name="Marturano G."/>
            <person name="Paoli F."/>
            <person name="Bruttini M."/>
            <person name="Carapelli A."/>
            <person name="Frati F."/>
            <person name="Nardi F."/>
        </authorList>
    </citation>
    <scope>NUCLEOTIDE SEQUENCE [LARGE SCALE GENOMIC DNA]</scope>
    <source>
        <strain evidence="4">DMR45628</strain>
    </source>
</reference>
<dbReference type="GO" id="GO:0036064">
    <property type="term" value="C:ciliary basal body"/>
    <property type="evidence" value="ECO:0007669"/>
    <property type="project" value="TreeGrafter"/>
</dbReference>
<dbReference type="PANTHER" id="PTHR12241">
    <property type="entry name" value="TUBULIN POLYGLUTAMYLASE"/>
    <property type="match status" value="1"/>
</dbReference>
<evidence type="ECO:0000256" key="1">
    <source>
        <dbReference type="ARBA" id="ARBA00022598"/>
    </source>
</evidence>
<proteinExistence type="predicted"/>
<evidence type="ECO:0000313" key="4">
    <source>
        <dbReference type="EMBL" id="KAK9719835.1"/>
    </source>
</evidence>
<evidence type="ECO:0000256" key="3">
    <source>
        <dbReference type="ARBA" id="ARBA00022840"/>
    </source>
</evidence>
<protein>
    <submittedName>
        <fullName evidence="4">Tubulin-tyrosine ligase family</fullName>
    </submittedName>
</protein>
<keyword evidence="3" id="KW-0067">ATP-binding</keyword>
<keyword evidence="2" id="KW-0547">Nucleotide-binding</keyword>
<dbReference type="GO" id="GO:0070740">
    <property type="term" value="F:tubulin-glutamic acid ligase activity"/>
    <property type="evidence" value="ECO:0007669"/>
    <property type="project" value="TreeGrafter"/>
</dbReference>
<organism evidence="4 5">
    <name type="scientific">Popillia japonica</name>
    <name type="common">Japanese beetle</name>
    <dbReference type="NCBI Taxonomy" id="7064"/>
    <lineage>
        <taxon>Eukaryota</taxon>
        <taxon>Metazoa</taxon>
        <taxon>Ecdysozoa</taxon>
        <taxon>Arthropoda</taxon>
        <taxon>Hexapoda</taxon>
        <taxon>Insecta</taxon>
        <taxon>Pterygota</taxon>
        <taxon>Neoptera</taxon>
        <taxon>Endopterygota</taxon>
        <taxon>Coleoptera</taxon>
        <taxon>Polyphaga</taxon>
        <taxon>Scarabaeiformia</taxon>
        <taxon>Scarabaeidae</taxon>
        <taxon>Rutelinae</taxon>
        <taxon>Popillia</taxon>
    </lineage>
</organism>
<name>A0AAW1KK82_POPJA</name>
<evidence type="ECO:0000313" key="5">
    <source>
        <dbReference type="Proteomes" id="UP001458880"/>
    </source>
</evidence>
<dbReference type="GO" id="GO:0015631">
    <property type="term" value="F:tubulin binding"/>
    <property type="evidence" value="ECO:0007669"/>
    <property type="project" value="TreeGrafter"/>
</dbReference>
<dbReference type="AlphaFoldDB" id="A0AAW1KK82"/>
<dbReference type="EMBL" id="JASPKY010000216">
    <property type="protein sequence ID" value="KAK9719835.1"/>
    <property type="molecule type" value="Genomic_DNA"/>
</dbReference>
<evidence type="ECO:0000256" key="2">
    <source>
        <dbReference type="ARBA" id="ARBA00022741"/>
    </source>
</evidence>
<dbReference type="InterPro" id="IPR004344">
    <property type="entry name" value="TTL/TTLL_fam"/>
</dbReference>
<dbReference type="PROSITE" id="PS51221">
    <property type="entry name" value="TTL"/>
    <property type="match status" value="1"/>
</dbReference>
<dbReference type="GO" id="GO:0005524">
    <property type="term" value="F:ATP binding"/>
    <property type="evidence" value="ECO:0007669"/>
    <property type="project" value="UniProtKB-KW"/>
</dbReference>
<keyword evidence="5" id="KW-1185">Reference proteome</keyword>
<sequence length="179" mass="20752">MHSATRIEMLAESFNERPFVFRLNDSGVGPLLLSQVCLERGWKEYNPDTNEQWNLWWRTSGFPVGHYRSLHTWQYINHVPQGSLICRKDNLVRYLRCMKKVYGPIYDFSPNGYNLPSEYTKLAAEYASDRPSSGKDHNSYDDDKPVWICKPVSQSQGKGIFLFRVNISISRMSPALVKP</sequence>
<comment type="caution">
    <text evidence="4">The sequence shown here is derived from an EMBL/GenBank/DDBJ whole genome shotgun (WGS) entry which is preliminary data.</text>
</comment>
<dbReference type="Proteomes" id="UP001458880">
    <property type="component" value="Unassembled WGS sequence"/>
</dbReference>
<accession>A0AAW1KK82</accession>
<dbReference type="Pfam" id="PF03133">
    <property type="entry name" value="TTL"/>
    <property type="match status" value="1"/>
</dbReference>
<keyword evidence="1 4" id="KW-0436">Ligase</keyword>
<gene>
    <name evidence="4" type="ORF">QE152_g22477</name>
</gene>
<dbReference type="PANTHER" id="PTHR12241:SF118">
    <property type="entry name" value="TUBULIN POLYGLUTAMYLASE TTLL2-RELATED"/>
    <property type="match status" value="1"/>
</dbReference>
<dbReference type="GO" id="GO:0000226">
    <property type="term" value="P:microtubule cytoskeleton organization"/>
    <property type="evidence" value="ECO:0007669"/>
    <property type="project" value="TreeGrafter"/>
</dbReference>